<evidence type="ECO:0000259" key="17">
    <source>
        <dbReference type="PROSITE" id="PS50885"/>
    </source>
</evidence>
<feature type="domain" description="Histidine kinase" evidence="16">
    <location>
        <begin position="250"/>
        <end position="463"/>
    </location>
</feature>
<dbReference type="Gene3D" id="1.10.287.130">
    <property type="match status" value="1"/>
</dbReference>
<gene>
    <name evidence="18" type="ORF">ABW02_17375</name>
</gene>
<evidence type="ECO:0000256" key="10">
    <source>
        <dbReference type="ARBA" id="ARBA00022777"/>
    </source>
</evidence>
<feature type="transmembrane region" description="Helical" evidence="15">
    <location>
        <begin position="12"/>
        <end position="34"/>
    </location>
</feature>
<dbReference type="InterPro" id="IPR004358">
    <property type="entry name" value="Sig_transdc_His_kin-like_C"/>
</dbReference>
<dbReference type="FunFam" id="3.30.565.10:FF:000006">
    <property type="entry name" value="Sensor histidine kinase WalK"/>
    <property type="match status" value="1"/>
</dbReference>
<dbReference type="RefSeq" id="WP_047943536.1">
    <property type="nucleotide sequence ID" value="NZ_LDPH01000019.1"/>
</dbReference>
<dbReference type="Gene3D" id="6.10.340.10">
    <property type="match status" value="1"/>
</dbReference>
<dbReference type="InterPro" id="IPR041610">
    <property type="entry name" value="ArlS_N"/>
</dbReference>
<keyword evidence="10" id="KW-0418">Kinase</keyword>
<evidence type="ECO:0000256" key="4">
    <source>
        <dbReference type="ARBA" id="ARBA00015735"/>
    </source>
</evidence>
<accession>A0A0J1IFU7</accession>
<keyword evidence="12 15" id="KW-1133">Transmembrane helix</keyword>
<dbReference type="PRINTS" id="PR00344">
    <property type="entry name" value="BCTRLSENSOR"/>
</dbReference>
<name>A0A0J1IFU7_NIACI</name>
<dbReference type="CDD" id="cd00082">
    <property type="entry name" value="HisKA"/>
    <property type="match status" value="1"/>
</dbReference>
<dbReference type="PROSITE" id="PS50109">
    <property type="entry name" value="HIS_KIN"/>
    <property type="match status" value="1"/>
</dbReference>
<evidence type="ECO:0000256" key="2">
    <source>
        <dbReference type="ARBA" id="ARBA00004651"/>
    </source>
</evidence>
<dbReference type="InterPro" id="IPR003660">
    <property type="entry name" value="HAMP_dom"/>
</dbReference>
<dbReference type="Gene3D" id="3.30.565.10">
    <property type="entry name" value="Histidine kinase-like ATPase, C-terminal domain"/>
    <property type="match status" value="1"/>
</dbReference>
<evidence type="ECO:0000256" key="11">
    <source>
        <dbReference type="ARBA" id="ARBA00022840"/>
    </source>
</evidence>
<dbReference type="InterPro" id="IPR036890">
    <property type="entry name" value="HATPase_C_sf"/>
</dbReference>
<comment type="subcellular location">
    <subcellularLocation>
        <location evidence="2">Cell membrane</location>
        <topology evidence="2">Multi-pass membrane protein</topology>
    </subcellularLocation>
</comment>
<evidence type="ECO:0000256" key="15">
    <source>
        <dbReference type="SAM" id="Phobius"/>
    </source>
</evidence>
<keyword evidence="9" id="KW-0547">Nucleotide-binding</keyword>
<evidence type="ECO:0000259" key="16">
    <source>
        <dbReference type="PROSITE" id="PS50109"/>
    </source>
</evidence>
<comment type="caution">
    <text evidence="18">The sequence shown here is derived from an EMBL/GenBank/DDBJ whole genome shotgun (WGS) entry which is preliminary data.</text>
</comment>
<dbReference type="CDD" id="cd00075">
    <property type="entry name" value="HATPase"/>
    <property type="match status" value="1"/>
</dbReference>
<dbReference type="InterPro" id="IPR003594">
    <property type="entry name" value="HATPase_dom"/>
</dbReference>
<keyword evidence="14 15" id="KW-0472">Membrane</keyword>
<dbReference type="InterPro" id="IPR003661">
    <property type="entry name" value="HisK_dim/P_dom"/>
</dbReference>
<dbReference type="Pfam" id="PF00512">
    <property type="entry name" value="HisKA"/>
    <property type="match status" value="1"/>
</dbReference>
<dbReference type="InterPro" id="IPR036097">
    <property type="entry name" value="HisK_dim/P_sf"/>
</dbReference>
<dbReference type="CDD" id="cd06225">
    <property type="entry name" value="HAMP"/>
    <property type="match status" value="1"/>
</dbReference>
<dbReference type="EC" id="2.7.13.3" evidence="3"/>
<evidence type="ECO:0000256" key="6">
    <source>
        <dbReference type="ARBA" id="ARBA00022553"/>
    </source>
</evidence>
<dbReference type="PANTHER" id="PTHR45528">
    <property type="entry name" value="SENSOR HISTIDINE KINASE CPXA"/>
    <property type="match status" value="1"/>
</dbReference>
<dbReference type="PATRIC" id="fig|1397.4.peg.1693"/>
<dbReference type="OrthoDB" id="9786919at2"/>
<feature type="domain" description="HAMP" evidence="17">
    <location>
        <begin position="189"/>
        <end position="242"/>
    </location>
</feature>
<dbReference type="Proteomes" id="UP000036045">
    <property type="component" value="Unassembled WGS sequence"/>
</dbReference>
<evidence type="ECO:0000256" key="12">
    <source>
        <dbReference type="ARBA" id="ARBA00022989"/>
    </source>
</evidence>
<dbReference type="EMBL" id="LDPH01000019">
    <property type="protein sequence ID" value="KLV24819.1"/>
    <property type="molecule type" value="Genomic_DNA"/>
</dbReference>
<evidence type="ECO:0000256" key="14">
    <source>
        <dbReference type="ARBA" id="ARBA00023136"/>
    </source>
</evidence>
<proteinExistence type="predicted"/>
<dbReference type="SMART" id="SM00304">
    <property type="entry name" value="HAMP"/>
    <property type="match status" value="1"/>
</dbReference>
<feature type="transmembrane region" description="Helical" evidence="15">
    <location>
        <begin position="165"/>
        <end position="192"/>
    </location>
</feature>
<evidence type="ECO:0000313" key="19">
    <source>
        <dbReference type="Proteomes" id="UP000036045"/>
    </source>
</evidence>
<keyword evidence="5" id="KW-1003">Cell membrane</keyword>
<dbReference type="Pfam" id="PF00672">
    <property type="entry name" value="HAMP"/>
    <property type="match status" value="1"/>
</dbReference>
<keyword evidence="6" id="KW-0597">Phosphoprotein</keyword>
<evidence type="ECO:0000256" key="7">
    <source>
        <dbReference type="ARBA" id="ARBA00022679"/>
    </source>
</evidence>
<dbReference type="Pfam" id="PF02518">
    <property type="entry name" value="HATPase_c"/>
    <property type="match status" value="1"/>
</dbReference>
<reference evidence="18 19" key="1">
    <citation type="submission" date="2015-05" db="EMBL/GenBank/DDBJ databases">
        <title>Whole genome sequence and identification of bacterial endophytes from Costus igneus.</title>
        <authorList>
            <person name="Lee Y.P."/>
            <person name="Gan H.M."/>
            <person name="Eng W."/>
            <person name="Wheatley M.S."/>
            <person name="Caraballo A."/>
            <person name="Polter S."/>
            <person name="Savka M.A."/>
            <person name="Hudson A.O."/>
        </authorList>
    </citation>
    <scope>NUCLEOTIDE SEQUENCE [LARGE SCALE GENOMIC DNA]</scope>
    <source>
        <strain evidence="18 19">RIT379</strain>
    </source>
</reference>
<evidence type="ECO:0000256" key="1">
    <source>
        <dbReference type="ARBA" id="ARBA00000085"/>
    </source>
</evidence>
<dbReference type="SUPFAM" id="SSF55874">
    <property type="entry name" value="ATPase domain of HSP90 chaperone/DNA topoisomerase II/histidine kinase"/>
    <property type="match status" value="1"/>
</dbReference>
<dbReference type="FunFam" id="1.10.287.130:FF:000001">
    <property type="entry name" value="Two-component sensor histidine kinase"/>
    <property type="match status" value="1"/>
</dbReference>
<organism evidence="18 19">
    <name type="scientific">Niallia circulans</name>
    <name type="common">Bacillus circulans</name>
    <dbReference type="NCBI Taxonomy" id="1397"/>
    <lineage>
        <taxon>Bacteria</taxon>
        <taxon>Bacillati</taxon>
        <taxon>Bacillota</taxon>
        <taxon>Bacilli</taxon>
        <taxon>Bacillales</taxon>
        <taxon>Bacillaceae</taxon>
        <taxon>Niallia</taxon>
    </lineage>
</organism>
<keyword evidence="13" id="KW-0902">Two-component regulatory system</keyword>
<dbReference type="SMART" id="SM00388">
    <property type="entry name" value="HisKA"/>
    <property type="match status" value="1"/>
</dbReference>
<evidence type="ECO:0000256" key="5">
    <source>
        <dbReference type="ARBA" id="ARBA00022475"/>
    </source>
</evidence>
<dbReference type="SUPFAM" id="SSF158472">
    <property type="entry name" value="HAMP domain-like"/>
    <property type="match status" value="1"/>
</dbReference>
<dbReference type="SUPFAM" id="SSF47384">
    <property type="entry name" value="Homodimeric domain of signal transducing histidine kinase"/>
    <property type="match status" value="1"/>
</dbReference>
<dbReference type="Pfam" id="PF18719">
    <property type="entry name" value="ArlS_N"/>
    <property type="match status" value="1"/>
</dbReference>
<dbReference type="InterPro" id="IPR005467">
    <property type="entry name" value="His_kinase_dom"/>
</dbReference>
<evidence type="ECO:0000256" key="13">
    <source>
        <dbReference type="ARBA" id="ARBA00023012"/>
    </source>
</evidence>
<comment type="catalytic activity">
    <reaction evidence="1">
        <text>ATP + protein L-histidine = ADP + protein N-phospho-L-histidine.</text>
        <dbReference type="EC" id="2.7.13.3"/>
    </reaction>
</comment>
<evidence type="ECO:0000313" key="18">
    <source>
        <dbReference type="EMBL" id="KLV24819.1"/>
    </source>
</evidence>
<dbReference type="GO" id="GO:0005886">
    <property type="term" value="C:plasma membrane"/>
    <property type="evidence" value="ECO:0007669"/>
    <property type="project" value="UniProtKB-SubCell"/>
</dbReference>
<sequence>MKWIKKISLLPWKWKLTLGLSFSIFLTYSIFSFFEFHTVSSWLLNQEETDVKQAMNQVVKQLSLQEKNPTDEEIAANVTLLEKLNNNNQLIRILDENGQAILADMNGDFPIIEPNQIYNDEQFHYISIGDQNSLVYSKEIKTKAFNGRVEIIRSLESLDKVREHLWFAMTMFAIAALIISALIGYFISYLLLRPVNSMTKTMKKIKNSGFKERMPVYPQKDEIADLSLIFNEMMDVIEQSFQQQKQFIEDASHELRTPVSVLEGHLSMLNRWGKNNEDILEESLQTSTEEVARLKKLIISLLDLSKLEQNRMDAELTPERVKWIFEHTIRDFVMLHDDFTFEIKLDSLHLYEVSEQHLQQITTILLDNAVKYSVHEKNIFLHTYEKDNHFILEIIDYGIGIPKEDLEKVFDRFYRVDKARSREQGGTGLGLAIAKQIVSLYNGTIEIKSKVGQGTKVIVRFKI</sequence>
<keyword evidence="19" id="KW-1185">Reference proteome</keyword>
<dbReference type="GO" id="GO:0005524">
    <property type="term" value="F:ATP binding"/>
    <property type="evidence" value="ECO:0007669"/>
    <property type="project" value="UniProtKB-KW"/>
</dbReference>
<dbReference type="GO" id="GO:0000155">
    <property type="term" value="F:phosphorelay sensor kinase activity"/>
    <property type="evidence" value="ECO:0007669"/>
    <property type="project" value="InterPro"/>
</dbReference>
<evidence type="ECO:0000256" key="3">
    <source>
        <dbReference type="ARBA" id="ARBA00012438"/>
    </source>
</evidence>
<dbReference type="SMART" id="SM00387">
    <property type="entry name" value="HATPase_c"/>
    <property type="match status" value="1"/>
</dbReference>
<dbReference type="InterPro" id="IPR050398">
    <property type="entry name" value="HssS/ArlS-like"/>
</dbReference>
<keyword evidence="11" id="KW-0067">ATP-binding</keyword>
<dbReference type="PANTHER" id="PTHR45528:SF12">
    <property type="entry name" value="SENSOR HISTIDINE KINASE ARSS"/>
    <property type="match status" value="1"/>
</dbReference>
<evidence type="ECO:0000256" key="8">
    <source>
        <dbReference type="ARBA" id="ARBA00022692"/>
    </source>
</evidence>
<dbReference type="AlphaFoldDB" id="A0A0J1IFU7"/>
<keyword evidence="8 15" id="KW-0812">Transmembrane</keyword>
<evidence type="ECO:0000256" key="9">
    <source>
        <dbReference type="ARBA" id="ARBA00022741"/>
    </source>
</evidence>
<keyword evidence="7" id="KW-0808">Transferase</keyword>
<dbReference type="PROSITE" id="PS50885">
    <property type="entry name" value="HAMP"/>
    <property type="match status" value="1"/>
</dbReference>
<protein>
    <recommendedName>
        <fullName evidence="4">Signal transduction histidine-protein kinase ArlS</fullName>
        <ecNumber evidence="3">2.7.13.3</ecNumber>
    </recommendedName>
</protein>